<keyword evidence="3" id="KW-1185">Reference proteome</keyword>
<proteinExistence type="predicted"/>
<evidence type="ECO:0008006" key="4">
    <source>
        <dbReference type="Google" id="ProtNLM"/>
    </source>
</evidence>
<evidence type="ECO:0000313" key="3">
    <source>
        <dbReference type="Proteomes" id="UP000664169"/>
    </source>
</evidence>
<evidence type="ECO:0000313" key="2">
    <source>
        <dbReference type="EMBL" id="CAF9919209.1"/>
    </source>
</evidence>
<name>A0A8H3IML4_9LECA</name>
<organism evidence="2 3">
    <name type="scientific">Gomphillus americanus</name>
    <dbReference type="NCBI Taxonomy" id="1940652"/>
    <lineage>
        <taxon>Eukaryota</taxon>
        <taxon>Fungi</taxon>
        <taxon>Dikarya</taxon>
        <taxon>Ascomycota</taxon>
        <taxon>Pezizomycotina</taxon>
        <taxon>Lecanoromycetes</taxon>
        <taxon>OSLEUM clade</taxon>
        <taxon>Ostropomycetidae</taxon>
        <taxon>Ostropales</taxon>
        <taxon>Graphidaceae</taxon>
        <taxon>Gomphilloideae</taxon>
        <taxon>Gomphillus</taxon>
    </lineage>
</organism>
<sequence>MSLGISIIEPQAVYRPGDQIAGTLTFTSSSKSVPAQQVLISLKHISKCRFGLAELETLYSANICLNEQTIELLEAPTTLSTSQEWTFKFIIPDSTGFHLTPFHEPSRLYNDDPDQVLPPTFNPLKSQTSGSQERVKITMGLYAEIVSEKVSSNVFKREGISESLLLDFLPPRKAYLVEWEMATKQVNFVAKSPLLAEINGHRDRSLSIKEKMLTTLKSNSLPSASFDILMSLPRVAVVGQPVPLFIGVHHEQAKNHAQESPAVTLKSLVVKLEALTGIRGLSESKSLFRAENLPASHSSWTKTTELGRLTNSIELAEITDLREHLHFRIPDDTIQSFSTFNIARTYSLSISAVLECAKQKFNLNFDLNLMKLLAAHDQDQENPPGVLQPMPANGDRLPTWEESGGYGEHGIPGEKAEFPPQYA</sequence>
<feature type="region of interest" description="Disordered" evidence="1">
    <location>
        <begin position="380"/>
        <end position="423"/>
    </location>
</feature>
<dbReference type="OrthoDB" id="2333384at2759"/>
<protein>
    <recommendedName>
        <fullName evidence="4">Arrestin-like N-terminal domain-containing protein</fullName>
    </recommendedName>
</protein>
<evidence type="ECO:0000256" key="1">
    <source>
        <dbReference type="SAM" id="MobiDB-lite"/>
    </source>
</evidence>
<accession>A0A8H3IML4</accession>
<dbReference type="EMBL" id="CAJPDQ010000014">
    <property type="protein sequence ID" value="CAF9919209.1"/>
    <property type="molecule type" value="Genomic_DNA"/>
</dbReference>
<dbReference type="Proteomes" id="UP000664169">
    <property type="component" value="Unassembled WGS sequence"/>
</dbReference>
<reference evidence="2" key="1">
    <citation type="submission" date="2021-03" db="EMBL/GenBank/DDBJ databases">
        <authorList>
            <person name="Tagirdzhanova G."/>
        </authorList>
    </citation>
    <scope>NUCLEOTIDE SEQUENCE</scope>
</reference>
<gene>
    <name evidence="2" type="ORF">GOMPHAMPRED_001707</name>
</gene>
<dbReference type="AlphaFoldDB" id="A0A8H3IML4"/>
<comment type="caution">
    <text evidence="2">The sequence shown here is derived from an EMBL/GenBank/DDBJ whole genome shotgun (WGS) entry which is preliminary data.</text>
</comment>